<dbReference type="EMBL" id="JAEHOC010000052">
    <property type="protein sequence ID" value="KAG2425770.1"/>
    <property type="molecule type" value="Genomic_DNA"/>
</dbReference>
<keyword evidence="2" id="KW-1185">Reference proteome</keyword>
<protein>
    <submittedName>
        <fullName evidence="1">Uncharacterized protein</fullName>
    </submittedName>
</protein>
<dbReference type="Proteomes" id="UP000650467">
    <property type="component" value="Unassembled WGS sequence"/>
</dbReference>
<name>A0A835VS51_CHLIN</name>
<reference evidence="1" key="1">
    <citation type="journal article" date="2020" name="bioRxiv">
        <title>Comparative genomics of Chlamydomonas.</title>
        <authorList>
            <person name="Craig R.J."/>
            <person name="Hasan A.R."/>
            <person name="Ness R.W."/>
            <person name="Keightley P.D."/>
        </authorList>
    </citation>
    <scope>NUCLEOTIDE SEQUENCE</scope>
    <source>
        <strain evidence="1">SAG 7.73</strain>
    </source>
</reference>
<sequence>MWGRPLLPAPVQWAQTFHLLAAPGALGGTIAATAQQQQQALHVAKAEPGAGWRLGQALGAAAAVAAAAK</sequence>
<evidence type="ECO:0000313" key="1">
    <source>
        <dbReference type="EMBL" id="KAG2425770.1"/>
    </source>
</evidence>
<organism evidence="1 2">
    <name type="scientific">Chlamydomonas incerta</name>
    <dbReference type="NCBI Taxonomy" id="51695"/>
    <lineage>
        <taxon>Eukaryota</taxon>
        <taxon>Viridiplantae</taxon>
        <taxon>Chlorophyta</taxon>
        <taxon>core chlorophytes</taxon>
        <taxon>Chlorophyceae</taxon>
        <taxon>CS clade</taxon>
        <taxon>Chlamydomonadales</taxon>
        <taxon>Chlamydomonadaceae</taxon>
        <taxon>Chlamydomonas</taxon>
    </lineage>
</organism>
<accession>A0A835VS51</accession>
<evidence type="ECO:0000313" key="2">
    <source>
        <dbReference type="Proteomes" id="UP000650467"/>
    </source>
</evidence>
<comment type="caution">
    <text evidence="1">The sequence shown here is derived from an EMBL/GenBank/DDBJ whole genome shotgun (WGS) entry which is preliminary data.</text>
</comment>
<proteinExistence type="predicted"/>
<dbReference type="AlphaFoldDB" id="A0A835VS51"/>
<gene>
    <name evidence="1" type="ORF">HXX76_013395</name>
</gene>